<dbReference type="STRING" id="317619.GCA_000332315_00556"/>
<evidence type="ECO:0000259" key="4">
    <source>
        <dbReference type="Pfam" id="PF01464"/>
    </source>
</evidence>
<dbReference type="InterPro" id="IPR023346">
    <property type="entry name" value="Lysozyme-like_dom_sf"/>
</dbReference>
<dbReference type="Gene3D" id="1.10.530.10">
    <property type="match status" value="1"/>
</dbReference>
<feature type="transmembrane region" description="Helical" evidence="3">
    <location>
        <begin position="9"/>
        <end position="30"/>
    </location>
</feature>
<dbReference type="PANTHER" id="PTHR37423">
    <property type="entry name" value="SOLUBLE LYTIC MUREIN TRANSGLYCOSYLASE-RELATED"/>
    <property type="match status" value="1"/>
</dbReference>
<dbReference type="InterPro" id="IPR019734">
    <property type="entry name" value="TPR_rpt"/>
</dbReference>
<comment type="caution">
    <text evidence="5">The sequence shown here is derived from an EMBL/GenBank/DDBJ whole genome shotgun (WGS) entry which is preliminary data.</text>
</comment>
<keyword evidence="3" id="KW-1133">Transmembrane helix</keyword>
<dbReference type="GO" id="GO:0008933">
    <property type="term" value="F:peptidoglycan lytic transglycosylase activity"/>
    <property type="evidence" value="ECO:0007669"/>
    <property type="project" value="InterPro"/>
</dbReference>
<dbReference type="PROSITE" id="PS00922">
    <property type="entry name" value="TRANSGLYCOSYLASE"/>
    <property type="match status" value="1"/>
</dbReference>
<organism evidence="5 6">
    <name type="scientific">Prochlorothrix hollandica PCC 9006 = CALU 1027</name>
    <dbReference type="NCBI Taxonomy" id="317619"/>
    <lineage>
        <taxon>Bacteria</taxon>
        <taxon>Bacillati</taxon>
        <taxon>Cyanobacteriota</taxon>
        <taxon>Cyanophyceae</taxon>
        <taxon>Prochlorotrichales</taxon>
        <taxon>Prochlorotrichaceae</taxon>
        <taxon>Prochlorothrix</taxon>
    </lineage>
</organism>
<comment type="similarity">
    <text evidence="1">Belongs to the transglycosylase Slt family.</text>
</comment>
<sequence length="744" mass="82297">MLRPDKTRILLMVGGIGIIALAGAVGGRFLGLGTIPSTWSSVSTLLTLDNGGVEPVQTLGNLSPEELTDLARQSSSRVDRNRARYLLAQQLLPLRPADALEWIDGLEKDYPVLAPHILSLRAQLQGKLGNTTAATQTWQILLQDHGTSPVAAEALSALAQTDSRYRDRLIQEWPAHPLAVELALNTLEDPDAATPPANAPDRRALMLLVARHGLYTYQLPGILDRLVDQYSAELTPADWAAIGFAHWEKLNYPKAAKAYAKAEATPLHLYRAARSFQIAEQPESAITYYKKLVATFPQAPETAQGLAKLAPLLEERDLRAALPYWDQLYKTFPDSAAAALLGKAETLSLLGSQVSADQARQSVLSQYGDSDAAAELRWRQAQAQVKTKNLDKAAALAQTIQDRNPHSPIAPEAGFWAGRWWQTAGNNAKAKAVFEQVLRDHPDSYFAWRSAVFLNLPVGDFQSVWQVNPAVQVDPVPADLPAGSEALQELYQLGQYGDAWRLWQVELTNPVEPTVAEQFTDGLIRIGIGDYLDGIFMLDSLSFRTDPAEQTAVQDLHHGVIFWHNLYPFPFQDIIETWSSQRQVNPLLVTALMRQESRFMPGIESVAGAMGLMQVMPSTGDWIAGQVGLTGYDLREPDTNVSLGTWYLNYTHEEWQGNSMLAVASYNAGPGNVADWLDRYSLEDADLFVEDIPFGETQGYVKSVFENYWNYLRLYNPEISDLVGQYSPDHAKITLIHTDQSGKP</sequence>
<dbReference type="Pfam" id="PF13174">
    <property type="entry name" value="TPR_6"/>
    <property type="match status" value="2"/>
</dbReference>
<dbReference type="InterPro" id="IPR008939">
    <property type="entry name" value="Lytic_TGlycosylase_superhlx_U"/>
</dbReference>
<keyword evidence="3" id="KW-0812">Transmembrane</keyword>
<evidence type="ECO:0000256" key="2">
    <source>
        <dbReference type="ARBA" id="ARBA00022729"/>
    </source>
</evidence>
<name>A0A0M2PTR7_PROHO</name>
<dbReference type="RefSeq" id="WP_017711219.1">
    <property type="nucleotide sequence ID" value="NZ_KB235933.1"/>
</dbReference>
<dbReference type="GO" id="GO:0004553">
    <property type="term" value="F:hydrolase activity, hydrolyzing O-glycosyl compounds"/>
    <property type="evidence" value="ECO:0007669"/>
    <property type="project" value="InterPro"/>
</dbReference>
<feature type="domain" description="Transglycosylase SLT" evidence="4">
    <location>
        <begin position="574"/>
        <end position="681"/>
    </location>
</feature>
<dbReference type="SUPFAM" id="SSF53955">
    <property type="entry name" value="Lysozyme-like"/>
    <property type="match status" value="1"/>
</dbReference>
<keyword evidence="2" id="KW-0732">Signal</keyword>
<dbReference type="eggNOG" id="COG1729">
    <property type="taxonomic scope" value="Bacteria"/>
</dbReference>
<dbReference type="eggNOG" id="COG0741">
    <property type="taxonomic scope" value="Bacteria"/>
</dbReference>
<dbReference type="InterPro" id="IPR000189">
    <property type="entry name" value="Transglyc_AS"/>
</dbReference>
<dbReference type="Proteomes" id="UP000034681">
    <property type="component" value="Unassembled WGS sequence"/>
</dbReference>
<reference evidence="5" key="1">
    <citation type="submission" date="2012-04" db="EMBL/GenBank/DDBJ databases">
        <authorList>
            <person name="Borisov I.G."/>
            <person name="Ivanikova N.V."/>
            <person name="Pinevich A.V."/>
        </authorList>
    </citation>
    <scope>NUCLEOTIDE SEQUENCE</scope>
    <source>
        <strain evidence="5">CALU 1027</strain>
    </source>
</reference>
<evidence type="ECO:0000256" key="1">
    <source>
        <dbReference type="ARBA" id="ARBA00007734"/>
    </source>
</evidence>
<dbReference type="CDD" id="cd13401">
    <property type="entry name" value="Slt70-like"/>
    <property type="match status" value="1"/>
</dbReference>
<dbReference type="OrthoDB" id="9815002at2"/>
<accession>A0A0M2PTR7</accession>
<protein>
    <recommendedName>
        <fullName evidence="4">Transglycosylase SLT domain-containing protein</fullName>
    </recommendedName>
</protein>
<keyword evidence="3" id="KW-0472">Membrane</keyword>
<dbReference type="InterPro" id="IPR008258">
    <property type="entry name" value="Transglycosylase_SLT_dom_1"/>
</dbReference>
<dbReference type="GO" id="GO:0016020">
    <property type="term" value="C:membrane"/>
    <property type="evidence" value="ECO:0007669"/>
    <property type="project" value="InterPro"/>
</dbReference>
<dbReference type="GO" id="GO:0000270">
    <property type="term" value="P:peptidoglycan metabolic process"/>
    <property type="evidence" value="ECO:0007669"/>
    <property type="project" value="InterPro"/>
</dbReference>
<dbReference type="SUPFAM" id="SSF48435">
    <property type="entry name" value="Bacterial muramidases"/>
    <property type="match status" value="1"/>
</dbReference>
<evidence type="ECO:0000313" key="5">
    <source>
        <dbReference type="EMBL" id="KKI99890.1"/>
    </source>
</evidence>
<evidence type="ECO:0000256" key="3">
    <source>
        <dbReference type="SAM" id="Phobius"/>
    </source>
</evidence>
<keyword evidence="6" id="KW-1185">Reference proteome</keyword>
<dbReference type="GO" id="GO:0042597">
    <property type="term" value="C:periplasmic space"/>
    <property type="evidence" value="ECO:0007669"/>
    <property type="project" value="InterPro"/>
</dbReference>
<dbReference type="Pfam" id="PF01464">
    <property type="entry name" value="SLT"/>
    <property type="match status" value="1"/>
</dbReference>
<dbReference type="PANTHER" id="PTHR37423:SF5">
    <property type="entry name" value="SOLUBLE LYTIC MUREIN TRANSGLYCOSYLASE"/>
    <property type="match status" value="1"/>
</dbReference>
<proteinExistence type="inferred from homology"/>
<dbReference type="EMBL" id="AJTX02000004">
    <property type="protein sequence ID" value="KKI99890.1"/>
    <property type="molecule type" value="Genomic_DNA"/>
</dbReference>
<dbReference type="AlphaFoldDB" id="A0A0M2PTR7"/>
<dbReference type="Gene3D" id="1.25.40.10">
    <property type="entry name" value="Tetratricopeptide repeat domain"/>
    <property type="match status" value="2"/>
</dbReference>
<evidence type="ECO:0000313" key="6">
    <source>
        <dbReference type="Proteomes" id="UP000034681"/>
    </source>
</evidence>
<gene>
    <name evidence="5" type="ORF">PROH_08770</name>
</gene>
<dbReference type="InterPro" id="IPR011990">
    <property type="entry name" value="TPR-like_helical_dom_sf"/>
</dbReference>